<keyword evidence="3" id="KW-0904">Protein phosphatase</keyword>
<dbReference type="PANTHER" id="PTHR11717">
    <property type="entry name" value="LOW MOLECULAR WEIGHT PROTEIN TYROSINE PHOSPHATASE"/>
    <property type="match status" value="1"/>
</dbReference>
<evidence type="ECO:0000313" key="6">
    <source>
        <dbReference type="Proteomes" id="UP001208689"/>
    </source>
</evidence>
<dbReference type="InterPro" id="IPR017867">
    <property type="entry name" value="Tyr_phospatase_low_mol_wt"/>
</dbReference>
<feature type="domain" description="Phosphotyrosine protein phosphatase I" evidence="4">
    <location>
        <begin position="5"/>
        <end position="162"/>
    </location>
</feature>
<protein>
    <recommendedName>
        <fullName evidence="4">Phosphotyrosine protein phosphatase I domain-containing protein</fullName>
    </recommendedName>
</protein>
<accession>A0ABY6I279</accession>
<organism evidence="5 6">
    <name type="scientific">Candidatus Lokiarchaeum ossiferum</name>
    <dbReference type="NCBI Taxonomy" id="2951803"/>
    <lineage>
        <taxon>Archaea</taxon>
        <taxon>Promethearchaeati</taxon>
        <taxon>Promethearchaeota</taxon>
        <taxon>Promethearchaeia</taxon>
        <taxon>Promethearchaeales</taxon>
        <taxon>Promethearchaeaceae</taxon>
        <taxon>Candidatus Lokiarchaeum</taxon>
    </lineage>
</organism>
<evidence type="ECO:0000256" key="2">
    <source>
        <dbReference type="ARBA" id="ARBA00022801"/>
    </source>
</evidence>
<sequence>MEIPQKVLVICYGNICRSPVAEYMLKYYLKNSTISALKSIEIRSAGLDPSFREMSLNSQRYLEKKNIGLDIQKFSSTKISKDLVQESDIIYVLEQYMKDTIISRFGKNNIEESNFLKNGKVQTLSEGASLSGDVEDPYGMDYHGYEVILDKINNLCKQIVKNWEIIA</sequence>
<reference evidence="5" key="1">
    <citation type="submission" date="2022-09" db="EMBL/GenBank/DDBJ databases">
        <title>Actin cytoskeleton and complex cell architecture in an #Asgard archaeon.</title>
        <authorList>
            <person name="Ponce Toledo R.I."/>
            <person name="Schleper C."/>
            <person name="Rodrigues Oliveira T."/>
            <person name="Wollweber F."/>
            <person name="Xu J."/>
            <person name="Rittmann S."/>
            <person name="Klingl A."/>
            <person name="Pilhofer M."/>
        </authorList>
    </citation>
    <scope>NUCLEOTIDE SEQUENCE</scope>
    <source>
        <strain evidence="5">B-35</strain>
    </source>
</reference>
<proteinExistence type="inferred from homology"/>
<dbReference type="InterPro" id="IPR036196">
    <property type="entry name" value="Ptyr_pPase_sf"/>
</dbReference>
<keyword evidence="2" id="KW-0378">Hydrolase</keyword>
<dbReference type="Gene3D" id="3.40.50.2300">
    <property type="match status" value="1"/>
</dbReference>
<keyword evidence="6" id="KW-1185">Reference proteome</keyword>
<dbReference type="Proteomes" id="UP001208689">
    <property type="component" value="Chromosome"/>
</dbReference>
<evidence type="ECO:0000256" key="1">
    <source>
        <dbReference type="ARBA" id="ARBA00011063"/>
    </source>
</evidence>
<comment type="similarity">
    <text evidence="1">Belongs to the low molecular weight phosphotyrosine protein phosphatase family.</text>
</comment>
<dbReference type="Pfam" id="PF01451">
    <property type="entry name" value="LMWPc"/>
    <property type="match status" value="1"/>
</dbReference>
<dbReference type="SMART" id="SM00226">
    <property type="entry name" value="LMWPc"/>
    <property type="match status" value="1"/>
</dbReference>
<evidence type="ECO:0000259" key="4">
    <source>
        <dbReference type="SMART" id="SM00226"/>
    </source>
</evidence>
<evidence type="ECO:0000313" key="5">
    <source>
        <dbReference type="EMBL" id="UYP48779.1"/>
    </source>
</evidence>
<dbReference type="InterPro" id="IPR023485">
    <property type="entry name" value="Ptyr_pPase"/>
</dbReference>
<gene>
    <name evidence="5" type="ORF">NEF87_005064</name>
</gene>
<dbReference type="PRINTS" id="PR00719">
    <property type="entry name" value="LMWPTPASE"/>
</dbReference>
<dbReference type="InterPro" id="IPR050438">
    <property type="entry name" value="LMW_PTPase"/>
</dbReference>
<dbReference type="EMBL" id="CP104013">
    <property type="protein sequence ID" value="UYP48779.1"/>
    <property type="molecule type" value="Genomic_DNA"/>
</dbReference>
<dbReference type="SUPFAM" id="SSF52788">
    <property type="entry name" value="Phosphotyrosine protein phosphatases I"/>
    <property type="match status" value="1"/>
</dbReference>
<dbReference type="PANTHER" id="PTHR11717:SF31">
    <property type="entry name" value="LOW MOLECULAR WEIGHT PROTEIN-TYROSINE-PHOSPHATASE ETP-RELATED"/>
    <property type="match status" value="1"/>
</dbReference>
<name>A0ABY6I279_9ARCH</name>
<evidence type="ECO:0000256" key="3">
    <source>
        <dbReference type="ARBA" id="ARBA00022912"/>
    </source>
</evidence>